<evidence type="ECO:0000256" key="1">
    <source>
        <dbReference type="ARBA" id="ARBA00022500"/>
    </source>
</evidence>
<evidence type="ECO:0000313" key="6">
    <source>
        <dbReference type="Proteomes" id="UP000258613"/>
    </source>
</evidence>
<feature type="domain" description="CheC-like protein" evidence="3">
    <location>
        <begin position="98"/>
        <end position="132"/>
    </location>
</feature>
<evidence type="ECO:0000313" key="5">
    <source>
        <dbReference type="EMBL" id="AXR82981.1"/>
    </source>
</evidence>
<dbReference type="InterPro" id="IPR028976">
    <property type="entry name" value="CheC-like_sf"/>
</dbReference>
<dbReference type="CDD" id="cd17911">
    <property type="entry name" value="CheC_ClassIII"/>
    <property type="match status" value="2"/>
</dbReference>
<dbReference type="Gene3D" id="3.40.1550.10">
    <property type="entry name" value="CheC-like"/>
    <property type="match status" value="2"/>
</dbReference>
<keyword evidence="6" id="KW-1185">Reference proteome</keyword>
<dbReference type="SUPFAM" id="SSF103039">
    <property type="entry name" value="CheC-like"/>
    <property type="match status" value="2"/>
</dbReference>
<evidence type="ECO:0000313" key="7">
    <source>
        <dbReference type="Proteomes" id="UP000258707"/>
    </source>
</evidence>
<dbReference type="GeneID" id="37643487"/>
<evidence type="ECO:0000259" key="3">
    <source>
        <dbReference type="Pfam" id="PF04509"/>
    </source>
</evidence>
<reference evidence="4" key="3">
    <citation type="journal article" date="2019" name="Int. J. Syst. Evol. Microbiol.">
        <title>Natronolimnobius sulfurireducens sp. nov. and Halalkaliarchaeum desulfuricum gen. nov., sp. nov., the first sulfur-respiring alkaliphilic haloarchaea from hypersaline alkaline lakes.</title>
        <authorList>
            <person name="Sorokin D.Y."/>
            <person name="Yakimov M."/>
            <person name="Messina E."/>
            <person name="Merkel A.Y."/>
            <person name="Bale N.J."/>
            <person name="Sinninghe Damste J.S."/>
        </authorList>
    </citation>
    <scope>NUCLEOTIDE SEQUENCE</scope>
    <source>
        <strain evidence="5">AArc-Mg</strain>
        <strain evidence="4">AArc1</strain>
    </source>
</reference>
<sequence length="400" mass="43155">MEIDIRSLETYNELARDGAESAAAALSELTGIEARVEVTDVSLRSQSDLRAAFGDRGFAGVSVSLGEPLSGETVLSFDDSGREAITNSLVPTDDPERARSAIVEVGNIMVNGFVGGWADHLDTKVELTPPTYVEGTGVDALPETATDGDGYVLVFRSRVQTVGDDVDFRLLLVPELESLERLVERRADSGISLEKLAVFSEMTERGATRAAENITTMTGLEAAVEVNRVTFTSITDIPVHVGDDQRVGTVVQYSGTPSGYLAVLFDPDSARASVAPLFSGSSERDWEWDEIERGALEELCNVVVSGFVDGWANVLQTSIKHSPPSFVTDMGSSIVSPIIADVGREENYAFLLDSTIETGDIDSVGCQLFALPRPAELERALDELLIERAEQTRADPRDVF</sequence>
<keyword evidence="1" id="KW-0145">Chemotaxis</keyword>
<dbReference type="OrthoDB" id="182374at2157"/>
<protein>
    <submittedName>
        <fullName evidence="4 5">Chemotaxis protein CheC</fullName>
    </submittedName>
</protein>
<keyword evidence="2" id="KW-0378">Hydrolase</keyword>
<dbReference type="KEGG" id="nan:AArc1_0710"/>
<proteinExistence type="predicted"/>
<dbReference type="Proteomes" id="UP000258613">
    <property type="component" value="Chromosome"/>
</dbReference>
<name>A0A346PC08_9EURY</name>
<dbReference type="PANTHER" id="PTHR43693">
    <property type="entry name" value="PROTEIN PHOSPHATASE CHEZ"/>
    <property type="match status" value="1"/>
</dbReference>
<dbReference type="PANTHER" id="PTHR43693:SF1">
    <property type="entry name" value="PROTEIN PHOSPHATASE CHEZ"/>
    <property type="match status" value="1"/>
</dbReference>
<dbReference type="Pfam" id="PF04509">
    <property type="entry name" value="CheC"/>
    <property type="match status" value="1"/>
</dbReference>
<dbReference type="RefSeq" id="WP_117363265.1">
    <property type="nucleotide sequence ID" value="NZ_CP024047.1"/>
</dbReference>
<evidence type="ECO:0000256" key="2">
    <source>
        <dbReference type="ARBA" id="ARBA00022801"/>
    </source>
</evidence>
<evidence type="ECO:0000313" key="4">
    <source>
        <dbReference type="EMBL" id="AXR77053.1"/>
    </source>
</evidence>
<dbReference type="GO" id="GO:0006935">
    <property type="term" value="P:chemotaxis"/>
    <property type="evidence" value="ECO:0007669"/>
    <property type="project" value="UniProtKB-KW"/>
</dbReference>
<dbReference type="GO" id="GO:0016787">
    <property type="term" value="F:hydrolase activity"/>
    <property type="evidence" value="ECO:0007669"/>
    <property type="project" value="UniProtKB-KW"/>
</dbReference>
<reference evidence="7" key="1">
    <citation type="submission" date="2017-10" db="EMBL/GenBank/DDBJ databases">
        <title>Phenotypic and genomic properties of facultatively anaerobic sulfur-reducing natronoarchaea from hypersaline soda lakes.</title>
        <authorList>
            <person name="Sorokin D.Y."/>
            <person name="Kublanov I.V."/>
            <person name="Roman P."/>
            <person name="Sinninghe Damste J.S."/>
            <person name="Golyshin P.N."/>
            <person name="Rojo D."/>
            <person name="Ciordia S."/>
            <person name="Mena Md.C."/>
            <person name="Ferrer M."/>
            <person name="Messina E."/>
            <person name="Smedile F."/>
            <person name="La Spada G."/>
            <person name="La Cono V."/>
            <person name="Yakimov M.M."/>
        </authorList>
    </citation>
    <scope>NUCLEOTIDE SEQUENCE [LARGE SCALE GENOMIC DNA]</scope>
    <source>
        <strain evidence="7">AArc1</strain>
    </source>
</reference>
<dbReference type="EMBL" id="CP024047">
    <property type="protein sequence ID" value="AXR77053.1"/>
    <property type="molecule type" value="Genomic_DNA"/>
</dbReference>
<dbReference type="InterPro" id="IPR050992">
    <property type="entry name" value="CheZ_family_phosphatases"/>
</dbReference>
<dbReference type="KEGG" id="nag:AArcMg_2993"/>
<gene>
    <name evidence="4" type="ORF">AArc1_0710</name>
    <name evidence="5" type="ORF">AArcMg_2993</name>
</gene>
<organism evidence="4 7">
    <name type="scientific">Natrarchaeobaculum sulfurireducens</name>
    <dbReference type="NCBI Taxonomy" id="2044521"/>
    <lineage>
        <taxon>Archaea</taxon>
        <taxon>Methanobacteriati</taxon>
        <taxon>Methanobacteriota</taxon>
        <taxon>Stenosarchaea group</taxon>
        <taxon>Halobacteria</taxon>
        <taxon>Halobacteriales</taxon>
        <taxon>Natrialbaceae</taxon>
        <taxon>Natrarchaeobaculum</taxon>
    </lineage>
</organism>
<accession>A0A346PC08</accession>
<dbReference type="InterPro" id="IPR007597">
    <property type="entry name" value="CheC"/>
</dbReference>
<dbReference type="Proteomes" id="UP000258707">
    <property type="component" value="Chromosome"/>
</dbReference>
<reference evidence="6" key="2">
    <citation type="submission" date="2018-02" db="EMBL/GenBank/DDBJ databases">
        <title>Phenotypic and genomic properties of facultatively anaerobic sulfur-reducing natronoarchaea from hypersaline soda lakes.</title>
        <authorList>
            <person name="Sorokin D.Y."/>
            <person name="Kublanov I.V."/>
            <person name="Roman P."/>
            <person name="Sinninghe Damste J.S."/>
            <person name="Golyshin P.N."/>
            <person name="Rojo D."/>
            <person name="Ciordia S."/>
            <person name="Mena M.D.C."/>
            <person name="Ferrer M."/>
            <person name="Messina E."/>
            <person name="Smedile F."/>
            <person name="La Spada G."/>
            <person name="La Cono V."/>
            <person name="Yakimov M.M."/>
        </authorList>
    </citation>
    <scope>NUCLEOTIDE SEQUENCE [LARGE SCALE GENOMIC DNA]</scope>
    <source>
        <strain evidence="6">AArc-Mg</strain>
    </source>
</reference>
<dbReference type="AlphaFoldDB" id="A0A346PC08"/>
<dbReference type="EMBL" id="CP027033">
    <property type="protein sequence ID" value="AXR82981.1"/>
    <property type="molecule type" value="Genomic_DNA"/>
</dbReference>
<accession>A0A346PTY6</accession>